<evidence type="ECO:0000313" key="6">
    <source>
        <dbReference type="EMBL" id="GIP16533.1"/>
    </source>
</evidence>
<dbReference type="InterPro" id="IPR003593">
    <property type="entry name" value="AAA+_ATPase"/>
</dbReference>
<dbReference type="EMBL" id="BOSE01000003">
    <property type="protein sequence ID" value="GIP16533.1"/>
    <property type="molecule type" value="Genomic_DNA"/>
</dbReference>
<comment type="similarity">
    <text evidence="1">Belongs to the ABC transporter superfamily.</text>
</comment>
<keyword evidence="7" id="KW-1185">Reference proteome</keyword>
<sequence length="296" mass="33305">MELTIHHLSKQYRQITAIHNVSLQLSSGIYGLLGPNGAGKSTLIKIITANLQATSGTVSWNGQNIAAMGDHYRSLLGYMPQQQELYSDFTGNRFLRYMAALKGLEKKEAEERIAHLVEVVNLQEVIHKKISAYSGGMKQRLLIAQALLNDPKVIILDEPTAGLDPKERINIRNFISTIAANKIVLIATHVVQDIEYIAKEIIVMKKGEILLKGHPEQLLSSIKQKVALLQLDDEQALASLQQKLIISSIIRDYEQKLHVRVIADDLANLFESASFIEPAYQYVQPTLEDLYLYYFH</sequence>
<dbReference type="InterPro" id="IPR017871">
    <property type="entry name" value="ABC_transporter-like_CS"/>
</dbReference>
<dbReference type="PANTHER" id="PTHR43335">
    <property type="entry name" value="ABC TRANSPORTER, ATP-BINDING PROTEIN"/>
    <property type="match status" value="1"/>
</dbReference>
<comment type="caution">
    <text evidence="6">The sequence shown here is derived from an EMBL/GenBank/DDBJ whole genome shotgun (WGS) entry which is preliminary data.</text>
</comment>
<dbReference type="SMART" id="SM00382">
    <property type="entry name" value="AAA"/>
    <property type="match status" value="1"/>
</dbReference>
<dbReference type="InterPro" id="IPR027417">
    <property type="entry name" value="P-loop_NTPase"/>
</dbReference>
<keyword evidence="2" id="KW-0813">Transport</keyword>
<evidence type="ECO:0000256" key="2">
    <source>
        <dbReference type="ARBA" id="ARBA00022448"/>
    </source>
</evidence>
<dbReference type="PROSITE" id="PS50893">
    <property type="entry name" value="ABC_TRANSPORTER_2"/>
    <property type="match status" value="1"/>
</dbReference>
<dbReference type="PROSITE" id="PS00211">
    <property type="entry name" value="ABC_TRANSPORTER_1"/>
    <property type="match status" value="1"/>
</dbReference>
<evidence type="ECO:0000259" key="5">
    <source>
        <dbReference type="PROSITE" id="PS50893"/>
    </source>
</evidence>
<dbReference type="GO" id="GO:0016887">
    <property type="term" value="F:ATP hydrolysis activity"/>
    <property type="evidence" value="ECO:0007669"/>
    <property type="project" value="InterPro"/>
</dbReference>
<keyword evidence="4 6" id="KW-0067">ATP-binding</keyword>
<dbReference type="GO" id="GO:0005524">
    <property type="term" value="F:ATP binding"/>
    <property type="evidence" value="ECO:0007669"/>
    <property type="project" value="UniProtKB-KW"/>
</dbReference>
<gene>
    <name evidence="6" type="ORF">J40TS1_21750</name>
</gene>
<name>A0A919YTE4_9BACL</name>
<proteinExistence type="inferred from homology"/>
<dbReference type="Proteomes" id="UP000683139">
    <property type="component" value="Unassembled WGS sequence"/>
</dbReference>
<dbReference type="SUPFAM" id="SSF52540">
    <property type="entry name" value="P-loop containing nucleoside triphosphate hydrolases"/>
    <property type="match status" value="1"/>
</dbReference>
<keyword evidence="3" id="KW-0547">Nucleotide-binding</keyword>
<dbReference type="CDD" id="cd03264">
    <property type="entry name" value="ABC_drug_resistance_like"/>
    <property type="match status" value="1"/>
</dbReference>
<dbReference type="Gene3D" id="3.40.50.300">
    <property type="entry name" value="P-loop containing nucleotide triphosphate hydrolases"/>
    <property type="match status" value="1"/>
</dbReference>
<dbReference type="AlphaFoldDB" id="A0A919YTE4"/>
<accession>A0A919YTE4</accession>
<dbReference type="InterPro" id="IPR003439">
    <property type="entry name" value="ABC_transporter-like_ATP-bd"/>
</dbReference>
<evidence type="ECO:0000313" key="7">
    <source>
        <dbReference type="Proteomes" id="UP000683139"/>
    </source>
</evidence>
<protein>
    <submittedName>
        <fullName evidence="6">ABC transporter ATP-binding protein</fullName>
    </submittedName>
</protein>
<reference evidence="6" key="1">
    <citation type="submission" date="2021-03" db="EMBL/GenBank/DDBJ databases">
        <title>Antimicrobial resistance genes in bacteria isolated from Japanese honey, and their potential for conferring macrolide and lincosamide resistance in the American foulbrood pathogen Paenibacillus larvae.</title>
        <authorList>
            <person name="Okamoto M."/>
            <person name="Kumagai M."/>
            <person name="Kanamori H."/>
            <person name="Takamatsu D."/>
        </authorList>
    </citation>
    <scope>NUCLEOTIDE SEQUENCE</scope>
    <source>
        <strain evidence="6">J40TS1</strain>
    </source>
</reference>
<feature type="domain" description="ABC transporter" evidence="5">
    <location>
        <begin position="3"/>
        <end position="231"/>
    </location>
</feature>
<dbReference type="Pfam" id="PF00005">
    <property type="entry name" value="ABC_tran"/>
    <property type="match status" value="1"/>
</dbReference>
<dbReference type="PANTHER" id="PTHR43335:SF2">
    <property type="entry name" value="ABC TRANSPORTER, ATP-BINDING PROTEIN"/>
    <property type="match status" value="1"/>
</dbReference>
<evidence type="ECO:0000256" key="3">
    <source>
        <dbReference type="ARBA" id="ARBA00022741"/>
    </source>
</evidence>
<evidence type="ECO:0000256" key="1">
    <source>
        <dbReference type="ARBA" id="ARBA00005417"/>
    </source>
</evidence>
<organism evidence="6 7">
    <name type="scientific">Paenibacillus montaniterrae</name>
    <dbReference type="NCBI Taxonomy" id="429341"/>
    <lineage>
        <taxon>Bacteria</taxon>
        <taxon>Bacillati</taxon>
        <taxon>Bacillota</taxon>
        <taxon>Bacilli</taxon>
        <taxon>Bacillales</taxon>
        <taxon>Paenibacillaceae</taxon>
        <taxon>Paenibacillus</taxon>
    </lineage>
</organism>
<dbReference type="RefSeq" id="WP_213514865.1">
    <property type="nucleotide sequence ID" value="NZ_BOSE01000003.1"/>
</dbReference>
<evidence type="ECO:0000256" key="4">
    <source>
        <dbReference type="ARBA" id="ARBA00022840"/>
    </source>
</evidence>